<evidence type="ECO:0000256" key="7">
    <source>
        <dbReference type="SAM" id="Phobius"/>
    </source>
</evidence>
<keyword evidence="3 7" id="KW-0812">Transmembrane</keyword>
<feature type="transmembrane region" description="Helical" evidence="7">
    <location>
        <begin position="223"/>
        <end position="245"/>
    </location>
</feature>
<name>A0ABQ5KXG3_9EUKA</name>
<dbReference type="InterPro" id="IPR005045">
    <property type="entry name" value="CDC50/LEM3_fam"/>
</dbReference>
<evidence type="ECO:0000256" key="4">
    <source>
        <dbReference type="ARBA" id="ARBA00022989"/>
    </source>
</evidence>
<comment type="similarity">
    <text evidence="2 6">Belongs to the CDC50/LEM3 family.</text>
</comment>
<organism evidence="8 9">
    <name type="scientific">Aduncisulcus paluster</name>
    <dbReference type="NCBI Taxonomy" id="2918883"/>
    <lineage>
        <taxon>Eukaryota</taxon>
        <taxon>Metamonada</taxon>
        <taxon>Carpediemonas-like organisms</taxon>
        <taxon>Aduncisulcus</taxon>
    </lineage>
</organism>
<evidence type="ECO:0000256" key="6">
    <source>
        <dbReference type="PIRNR" id="PIRNR015840"/>
    </source>
</evidence>
<evidence type="ECO:0000313" key="9">
    <source>
        <dbReference type="Proteomes" id="UP001057375"/>
    </source>
</evidence>
<evidence type="ECO:0000313" key="8">
    <source>
        <dbReference type="EMBL" id="GKT36129.1"/>
    </source>
</evidence>
<comment type="subcellular location">
    <subcellularLocation>
        <location evidence="1">Membrane</location>
        <topology evidence="1">Multi-pass membrane protein</topology>
    </subcellularLocation>
</comment>
<comment type="caution">
    <text evidence="8">The sequence shown here is derived from an EMBL/GenBank/DDBJ whole genome shotgun (WGS) entry which is preliminary data.</text>
</comment>
<protein>
    <submittedName>
        <fullName evidence="8">CDC50/LEM3 family like protein</fullName>
    </submittedName>
</protein>
<keyword evidence="5 6" id="KW-0472">Membrane</keyword>
<accession>A0ABQ5KXG3</accession>
<evidence type="ECO:0000256" key="5">
    <source>
        <dbReference type="ARBA" id="ARBA00023136"/>
    </source>
</evidence>
<evidence type="ECO:0000256" key="2">
    <source>
        <dbReference type="ARBA" id="ARBA00009457"/>
    </source>
</evidence>
<dbReference type="EMBL" id="BQXS01011149">
    <property type="protein sequence ID" value="GKT36129.1"/>
    <property type="molecule type" value="Genomic_DNA"/>
</dbReference>
<dbReference type="PANTHER" id="PTHR10926">
    <property type="entry name" value="CELL CYCLE CONTROL PROTEIN 50"/>
    <property type="match status" value="1"/>
</dbReference>
<dbReference type="Proteomes" id="UP001057375">
    <property type="component" value="Unassembled WGS sequence"/>
</dbReference>
<evidence type="ECO:0000256" key="1">
    <source>
        <dbReference type="ARBA" id="ARBA00004141"/>
    </source>
</evidence>
<keyword evidence="4 7" id="KW-1133">Transmembrane helix</keyword>
<sequence>MIAIGSFFLISNSNLIDISLRYDDVCGDTPSTCELSFTLKEDVTDPINIYYGLTYFYQNHKEYMASISPAQLLGQDPSDSELELDCSPTDPIHYDPDSGDKTYDVPCGLIYQSQFNDTFTITNSGTLDVVTLSKTDIVPDVDKNERVSKDMRSTMGSNFEDAQVWARPAALPKFRKLYRRIDDGLVAGTYSVSVSNNFPMEYQGASKEFVVATVNSWGVKNSFLPLTSIVAGGISVLLAALGLVVEYCIPRSKRYDDL</sequence>
<dbReference type="Pfam" id="PF03381">
    <property type="entry name" value="CDC50"/>
    <property type="match status" value="1"/>
</dbReference>
<gene>
    <name evidence="8" type="ORF">ADUPG1_009152</name>
</gene>
<proteinExistence type="inferred from homology"/>
<keyword evidence="9" id="KW-1185">Reference proteome</keyword>
<dbReference type="PANTHER" id="PTHR10926:SF0">
    <property type="entry name" value="CDC50, ISOFORM A"/>
    <property type="match status" value="1"/>
</dbReference>
<dbReference type="PIRSF" id="PIRSF015840">
    <property type="entry name" value="DUF284_TM_euk"/>
    <property type="match status" value="1"/>
</dbReference>
<reference evidence="8" key="1">
    <citation type="submission" date="2022-03" db="EMBL/GenBank/DDBJ databases">
        <title>Draft genome sequence of Aduncisulcus paluster, a free-living microaerophilic Fornicata.</title>
        <authorList>
            <person name="Yuyama I."/>
            <person name="Kume K."/>
            <person name="Tamura T."/>
            <person name="Inagaki Y."/>
            <person name="Hashimoto T."/>
        </authorList>
    </citation>
    <scope>NUCLEOTIDE SEQUENCE</scope>
    <source>
        <strain evidence="8">NY0171</strain>
    </source>
</reference>
<evidence type="ECO:0000256" key="3">
    <source>
        <dbReference type="ARBA" id="ARBA00022692"/>
    </source>
</evidence>